<feature type="domain" description="Histidine kinase" evidence="9">
    <location>
        <begin position="465"/>
        <end position="677"/>
    </location>
</feature>
<dbReference type="InterPro" id="IPR013767">
    <property type="entry name" value="PAS_fold"/>
</dbReference>
<dbReference type="Pfam" id="PF02518">
    <property type="entry name" value="HATPase_c"/>
    <property type="match status" value="1"/>
</dbReference>
<dbReference type="Pfam" id="PF00989">
    <property type="entry name" value="PAS"/>
    <property type="match status" value="1"/>
</dbReference>
<keyword evidence="6 11" id="KW-0418">Kinase</keyword>
<dbReference type="CDD" id="cd00130">
    <property type="entry name" value="PAS"/>
    <property type="match status" value="1"/>
</dbReference>
<dbReference type="SMART" id="SM00091">
    <property type="entry name" value="PAS"/>
    <property type="match status" value="2"/>
</dbReference>
<keyword evidence="3" id="KW-0597">Phosphoprotein</keyword>
<dbReference type="GO" id="GO:0005524">
    <property type="term" value="F:ATP binding"/>
    <property type="evidence" value="ECO:0007669"/>
    <property type="project" value="UniProtKB-KW"/>
</dbReference>
<dbReference type="PRINTS" id="PR00344">
    <property type="entry name" value="BCTRLSENSOR"/>
</dbReference>
<dbReference type="PROSITE" id="PS50109">
    <property type="entry name" value="HIS_KIN"/>
    <property type="match status" value="1"/>
</dbReference>
<dbReference type="InterPro" id="IPR036890">
    <property type="entry name" value="HATPase_C_sf"/>
</dbReference>
<accession>A0A7C4KHW3</accession>
<evidence type="ECO:0000259" key="10">
    <source>
        <dbReference type="PROSITE" id="PS50112"/>
    </source>
</evidence>
<keyword evidence="5" id="KW-0547">Nucleotide-binding</keyword>
<evidence type="ECO:0000256" key="2">
    <source>
        <dbReference type="ARBA" id="ARBA00012438"/>
    </source>
</evidence>
<evidence type="ECO:0000256" key="6">
    <source>
        <dbReference type="ARBA" id="ARBA00022777"/>
    </source>
</evidence>
<dbReference type="SMART" id="SM00387">
    <property type="entry name" value="HATPase_c"/>
    <property type="match status" value="1"/>
</dbReference>
<dbReference type="InterPro" id="IPR003594">
    <property type="entry name" value="HATPase_dom"/>
</dbReference>
<dbReference type="EC" id="2.7.13.3" evidence="2"/>
<dbReference type="SUPFAM" id="SSF47384">
    <property type="entry name" value="Homodimeric domain of signal transducing histidine kinase"/>
    <property type="match status" value="1"/>
</dbReference>
<dbReference type="CDD" id="cd00075">
    <property type="entry name" value="HATPase"/>
    <property type="match status" value="1"/>
</dbReference>
<dbReference type="InterPro" id="IPR036097">
    <property type="entry name" value="HisK_dim/P_sf"/>
</dbReference>
<name>A0A7C4KHW3_9CHLR</name>
<evidence type="ECO:0000256" key="8">
    <source>
        <dbReference type="ARBA" id="ARBA00023012"/>
    </source>
</evidence>
<dbReference type="Gene3D" id="3.30.450.20">
    <property type="entry name" value="PAS domain"/>
    <property type="match status" value="1"/>
</dbReference>
<dbReference type="InterPro" id="IPR035965">
    <property type="entry name" value="PAS-like_dom_sf"/>
</dbReference>
<evidence type="ECO:0000259" key="9">
    <source>
        <dbReference type="PROSITE" id="PS50109"/>
    </source>
</evidence>
<dbReference type="InterPro" id="IPR003661">
    <property type="entry name" value="HisK_dim/P_dom"/>
</dbReference>
<dbReference type="EMBL" id="DSYK01000416">
    <property type="protein sequence ID" value="HGS21878.1"/>
    <property type="molecule type" value="Genomic_DNA"/>
</dbReference>
<dbReference type="InterPro" id="IPR005467">
    <property type="entry name" value="His_kinase_dom"/>
</dbReference>
<dbReference type="CDD" id="cd00082">
    <property type="entry name" value="HisKA"/>
    <property type="match status" value="1"/>
</dbReference>
<dbReference type="SUPFAM" id="SSF55785">
    <property type="entry name" value="PYP-like sensor domain (PAS domain)"/>
    <property type="match status" value="1"/>
</dbReference>
<evidence type="ECO:0000313" key="11">
    <source>
        <dbReference type="EMBL" id="HGS21878.1"/>
    </source>
</evidence>
<dbReference type="PANTHER" id="PTHR43065:SF10">
    <property type="entry name" value="PEROXIDE STRESS-ACTIVATED HISTIDINE KINASE MAK3"/>
    <property type="match status" value="1"/>
</dbReference>
<dbReference type="SMART" id="SM00388">
    <property type="entry name" value="HisKA"/>
    <property type="match status" value="1"/>
</dbReference>
<comment type="catalytic activity">
    <reaction evidence="1">
        <text>ATP + protein L-histidine = ADP + protein N-phospho-L-histidine.</text>
        <dbReference type="EC" id="2.7.13.3"/>
    </reaction>
</comment>
<gene>
    <name evidence="11" type="ORF">ENT37_08405</name>
</gene>
<protein>
    <recommendedName>
        <fullName evidence="2">histidine kinase</fullName>
        <ecNumber evidence="2">2.7.13.3</ecNumber>
    </recommendedName>
</protein>
<dbReference type="AlphaFoldDB" id="A0A7C4KHW3"/>
<feature type="domain" description="PAS" evidence="10">
    <location>
        <begin position="329"/>
        <end position="371"/>
    </location>
</feature>
<keyword evidence="4" id="KW-0808">Transferase</keyword>
<dbReference type="PROSITE" id="PS50112">
    <property type="entry name" value="PAS"/>
    <property type="match status" value="1"/>
</dbReference>
<dbReference type="Gene3D" id="3.30.565.10">
    <property type="entry name" value="Histidine kinase-like ATPase, C-terminal domain"/>
    <property type="match status" value="1"/>
</dbReference>
<comment type="caution">
    <text evidence="11">The sequence shown here is derived from an EMBL/GenBank/DDBJ whole genome shotgun (WGS) entry which is preliminary data.</text>
</comment>
<evidence type="ECO:0000256" key="5">
    <source>
        <dbReference type="ARBA" id="ARBA00022741"/>
    </source>
</evidence>
<dbReference type="Gene3D" id="1.10.287.130">
    <property type="match status" value="1"/>
</dbReference>
<dbReference type="InterPro" id="IPR000014">
    <property type="entry name" value="PAS"/>
</dbReference>
<evidence type="ECO:0000256" key="4">
    <source>
        <dbReference type="ARBA" id="ARBA00022679"/>
    </source>
</evidence>
<evidence type="ECO:0000256" key="7">
    <source>
        <dbReference type="ARBA" id="ARBA00022840"/>
    </source>
</evidence>
<dbReference type="SUPFAM" id="SSF55874">
    <property type="entry name" value="ATPase domain of HSP90 chaperone/DNA topoisomerase II/histidine kinase"/>
    <property type="match status" value="1"/>
</dbReference>
<dbReference type="GO" id="GO:0000155">
    <property type="term" value="F:phosphorelay sensor kinase activity"/>
    <property type="evidence" value="ECO:0007669"/>
    <property type="project" value="InterPro"/>
</dbReference>
<evidence type="ECO:0000256" key="3">
    <source>
        <dbReference type="ARBA" id="ARBA00022553"/>
    </source>
</evidence>
<sequence length="681" mass="76409">MRWPGELWRNIGPWRGFCLPIYGGPDKWIMVDFRWLQQMIRTPWQNDVPGVREFNAMLELMDKPALLVSKKDWLIYGANEVFTKLSSYEASEVVREKVTKFVPGLSDEDYATANEKDVFLLKKTQEACSVKLTSREIKDGRGDFYLLFLNLPLPVESLKSELPIEEATQVMDLLDEVAMGENFSEVLHKAGVKMSEVLDASFLCLYQADPEKPRLIKLMDCASEGEIFPDHITSTSLARLARTSLWQPGKRLISELHQIGHEHGFQYIGTAPLGQPGQLFGLLVVADRKKPAAWVMDGLNLFGTAISRCIEHHVLVENLRRELTALNQSLETFRVIVENAQEGILILNQAMEITAMNPAAEWMLGYAEWEVKFQKADTVLIGPDSLIPALEAAARGIPTHNIGNVTLHRRHGQLFPAHIQTIPVSDGDQVVALVVLVTDISENEEIRIRSQQLEQRAILGEVTAVFAHEVRNPINNIYTGLQLLSATLPADDPNQEHLTRLQNDCVRLNHLMESVLNFSRNTQYRFEAIDLAQLLKRLLERWHPRFSKVNIHPFFHVENNTPLVYADPRAMEQVFTNLISNATDAMSKNGGNLAVRIGPKNVLPNRPQVVVTVSDDGPGIPDEIRDRIFEPFVTTKSNGTGLGLAITKRIITAHHGSIQVSSFPGGTMFEVTLLAYNGEGS</sequence>
<reference evidence="11" key="1">
    <citation type="journal article" date="2020" name="mSystems">
        <title>Genome- and Community-Level Interaction Insights into Carbon Utilization and Element Cycling Functions of Hydrothermarchaeota in Hydrothermal Sediment.</title>
        <authorList>
            <person name="Zhou Z."/>
            <person name="Liu Y."/>
            <person name="Xu W."/>
            <person name="Pan J."/>
            <person name="Luo Z.H."/>
            <person name="Li M."/>
        </authorList>
    </citation>
    <scope>NUCLEOTIDE SEQUENCE [LARGE SCALE GENOMIC DNA]</scope>
    <source>
        <strain evidence="11">SpSt-573</strain>
    </source>
</reference>
<dbReference type="GO" id="GO:0006355">
    <property type="term" value="P:regulation of DNA-templated transcription"/>
    <property type="evidence" value="ECO:0007669"/>
    <property type="project" value="InterPro"/>
</dbReference>
<dbReference type="InterPro" id="IPR004358">
    <property type="entry name" value="Sig_transdc_His_kin-like_C"/>
</dbReference>
<dbReference type="SUPFAM" id="SSF55781">
    <property type="entry name" value="GAF domain-like"/>
    <property type="match status" value="1"/>
</dbReference>
<organism evidence="11">
    <name type="scientific">Anaerolinea thermolimosa</name>
    <dbReference type="NCBI Taxonomy" id="229919"/>
    <lineage>
        <taxon>Bacteria</taxon>
        <taxon>Bacillati</taxon>
        <taxon>Chloroflexota</taxon>
        <taxon>Anaerolineae</taxon>
        <taxon>Anaerolineales</taxon>
        <taxon>Anaerolineaceae</taxon>
        <taxon>Anaerolinea</taxon>
    </lineage>
</organism>
<dbReference type="PANTHER" id="PTHR43065">
    <property type="entry name" value="SENSOR HISTIDINE KINASE"/>
    <property type="match status" value="1"/>
</dbReference>
<evidence type="ECO:0000256" key="1">
    <source>
        <dbReference type="ARBA" id="ARBA00000085"/>
    </source>
</evidence>
<dbReference type="NCBIfam" id="TIGR00229">
    <property type="entry name" value="sensory_box"/>
    <property type="match status" value="1"/>
</dbReference>
<keyword evidence="7" id="KW-0067">ATP-binding</keyword>
<dbReference type="Pfam" id="PF00512">
    <property type="entry name" value="HisKA"/>
    <property type="match status" value="1"/>
</dbReference>
<keyword evidence="8" id="KW-0902">Two-component regulatory system</keyword>
<proteinExistence type="predicted"/>